<proteinExistence type="predicted"/>
<protein>
    <submittedName>
        <fullName evidence="2">Dienelactone hydrolase family protein</fullName>
    </submittedName>
</protein>
<evidence type="ECO:0000313" key="2">
    <source>
        <dbReference type="EMBL" id="NOU86201.1"/>
    </source>
</evidence>
<sequence>MLPSLNLLIRRKEVMCYDDNARPPLPARATGKAHGEDIVLTAADGNHFAAYFARPEAPAKGQVIIYPDVRGLHQFYKELALRFAEIGLPALALDYFGRTAGVASRQEGFECMPHIQQMQLKTFFLDVRAALDYLREQGNKGEATFPVGFCIGGAFSFLSGTQQAFELAGVISFYGGLPKVFPEAGAMLDQVENITCPVLGLFGSADQNIPIGTVRTLETRLNARGLENHIIVYEGAPHGFFDQLASEYAAISADAWKQIQNFIAAHH</sequence>
<dbReference type="EMBL" id="WHOC01000049">
    <property type="protein sequence ID" value="NOU86201.1"/>
    <property type="molecule type" value="Genomic_DNA"/>
</dbReference>
<dbReference type="InterPro" id="IPR002925">
    <property type="entry name" value="Dienelactn_hydro"/>
</dbReference>
<gene>
    <name evidence="2" type="ORF">GC102_10495</name>
</gene>
<keyword evidence="3" id="KW-1185">Reference proteome</keyword>
<dbReference type="PANTHER" id="PTHR46623">
    <property type="entry name" value="CARBOXYMETHYLENEBUTENOLIDASE-RELATED"/>
    <property type="match status" value="1"/>
</dbReference>
<evidence type="ECO:0000313" key="3">
    <source>
        <dbReference type="Proteomes" id="UP000658690"/>
    </source>
</evidence>
<dbReference type="PANTHER" id="PTHR46623:SF6">
    <property type="entry name" value="ALPHA_BETA-HYDROLASES SUPERFAMILY PROTEIN"/>
    <property type="match status" value="1"/>
</dbReference>
<dbReference type="SUPFAM" id="SSF53474">
    <property type="entry name" value="alpha/beta-Hydrolases"/>
    <property type="match status" value="1"/>
</dbReference>
<dbReference type="Proteomes" id="UP000658690">
    <property type="component" value="Unassembled WGS sequence"/>
</dbReference>
<dbReference type="InterPro" id="IPR051049">
    <property type="entry name" value="Dienelactone_hydrolase-like"/>
</dbReference>
<dbReference type="Gene3D" id="3.40.50.1820">
    <property type="entry name" value="alpha/beta hydrolase"/>
    <property type="match status" value="1"/>
</dbReference>
<comment type="caution">
    <text evidence="2">The sequence shown here is derived from an EMBL/GenBank/DDBJ whole genome shotgun (WGS) entry which is preliminary data.</text>
</comment>
<dbReference type="Pfam" id="PF01738">
    <property type="entry name" value="DLH"/>
    <property type="match status" value="1"/>
</dbReference>
<reference evidence="2 3" key="1">
    <citation type="submission" date="2019-10" db="EMBL/GenBank/DDBJ databases">
        <title>Description of Paenibacillus choica sp. nov.</title>
        <authorList>
            <person name="Carlier A."/>
            <person name="Qi S."/>
        </authorList>
    </citation>
    <scope>NUCLEOTIDE SEQUENCE [LARGE SCALE GENOMIC DNA]</scope>
    <source>
        <strain evidence="2 3">LMG 31460</strain>
    </source>
</reference>
<name>A0ABX1YYY3_9BACL</name>
<dbReference type="GO" id="GO:0016787">
    <property type="term" value="F:hydrolase activity"/>
    <property type="evidence" value="ECO:0007669"/>
    <property type="project" value="UniProtKB-KW"/>
</dbReference>
<evidence type="ECO:0000259" key="1">
    <source>
        <dbReference type="Pfam" id="PF01738"/>
    </source>
</evidence>
<dbReference type="InterPro" id="IPR029058">
    <property type="entry name" value="AB_hydrolase_fold"/>
</dbReference>
<keyword evidence="2" id="KW-0378">Hydrolase</keyword>
<accession>A0ABX1YYY3</accession>
<feature type="domain" description="Dienelactone hydrolase" evidence="1">
    <location>
        <begin position="48"/>
        <end position="265"/>
    </location>
</feature>
<organism evidence="2 3">
    <name type="scientific">Paenibacillus germinis</name>
    <dbReference type="NCBI Taxonomy" id="2654979"/>
    <lineage>
        <taxon>Bacteria</taxon>
        <taxon>Bacillati</taxon>
        <taxon>Bacillota</taxon>
        <taxon>Bacilli</taxon>
        <taxon>Bacillales</taxon>
        <taxon>Paenibacillaceae</taxon>
        <taxon>Paenibacillus</taxon>
    </lineage>
</organism>